<evidence type="ECO:0000259" key="5">
    <source>
        <dbReference type="PROSITE" id="PS50931"/>
    </source>
</evidence>
<organism evidence="6 7">
    <name type="scientific">Vibrio astriarenae</name>
    <dbReference type="NCBI Taxonomy" id="1481923"/>
    <lineage>
        <taxon>Bacteria</taxon>
        <taxon>Pseudomonadati</taxon>
        <taxon>Pseudomonadota</taxon>
        <taxon>Gammaproteobacteria</taxon>
        <taxon>Vibrionales</taxon>
        <taxon>Vibrionaceae</taxon>
        <taxon>Vibrio</taxon>
    </lineage>
</organism>
<dbReference type="Gene3D" id="3.40.190.290">
    <property type="match status" value="1"/>
</dbReference>
<dbReference type="Pfam" id="PF00126">
    <property type="entry name" value="HTH_1"/>
    <property type="match status" value="1"/>
</dbReference>
<keyword evidence="7" id="KW-1185">Reference proteome</keyword>
<dbReference type="InterPro" id="IPR058163">
    <property type="entry name" value="LysR-type_TF_proteobact-type"/>
</dbReference>
<evidence type="ECO:0000256" key="4">
    <source>
        <dbReference type="ARBA" id="ARBA00023163"/>
    </source>
</evidence>
<evidence type="ECO:0000313" key="7">
    <source>
        <dbReference type="Proteomes" id="UP000464262"/>
    </source>
</evidence>
<gene>
    <name evidence="6" type="ORF">GT360_03620</name>
</gene>
<dbReference type="InterPro" id="IPR005119">
    <property type="entry name" value="LysR_subst-bd"/>
</dbReference>
<dbReference type="PANTHER" id="PTHR30537">
    <property type="entry name" value="HTH-TYPE TRANSCRIPTIONAL REGULATOR"/>
    <property type="match status" value="1"/>
</dbReference>
<dbReference type="Pfam" id="PF03466">
    <property type="entry name" value="LysR_substrate"/>
    <property type="match status" value="1"/>
</dbReference>
<keyword evidence="4" id="KW-0804">Transcription</keyword>
<protein>
    <submittedName>
        <fullName evidence="6">LysR family transcriptional regulator</fullName>
    </submittedName>
</protein>
<reference evidence="6 7" key="1">
    <citation type="submission" date="2020-01" db="EMBL/GenBank/DDBJ databases">
        <title>Whole genome and functional gene identification of agarase of Vibrio HN897.</title>
        <authorList>
            <person name="Liu Y."/>
            <person name="Zhao Z."/>
        </authorList>
    </citation>
    <scope>NUCLEOTIDE SEQUENCE [LARGE SCALE GENOMIC DNA]</scope>
    <source>
        <strain evidence="6 7">HN897</strain>
    </source>
</reference>
<evidence type="ECO:0000256" key="3">
    <source>
        <dbReference type="ARBA" id="ARBA00023125"/>
    </source>
</evidence>
<dbReference type="FunFam" id="3.40.190.290:FF:000001">
    <property type="entry name" value="Transcriptional regulator, LysR family"/>
    <property type="match status" value="1"/>
</dbReference>
<dbReference type="GO" id="GO:0043565">
    <property type="term" value="F:sequence-specific DNA binding"/>
    <property type="evidence" value="ECO:0007669"/>
    <property type="project" value="TreeGrafter"/>
</dbReference>
<feature type="domain" description="HTH lysR-type" evidence="5">
    <location>
        <begin position="11"/>
        <end position="59"/>
    </location>
</feature>
<dbReference type="SUPFAM" id="SSF53850">
    <property type="entry name" value="Periplasmic binding protein-like II"/>
    <property type="match status" value="1"/>
</dbReference>
<dbReference type="Gene3D" id="1.10.10.10">
    <property type="entry name" value="Winged helix-like DNA-binding domain superfamily/Winged helix DNA-binding domain"/>
    <property type="match status" value="1"/>
</dbReference>
<dbReference type="PROSITE" id="PS50931">
    <property type="entry name" value="HTH_LYSR"/>
    <property type="match status" value="1"/>
</dbReference>
<name>A0A7Z2T1K8_9VIBR</name>
<dbReference type="FunFam" id="1.10.10.10:FF:000001">
    <property type="entry name" value="LysR family transcriptional regulator"/>
    <property type="match status" value="1"/>
</dbReference>
<dbReference type="InterPro" id="IPR036390">
    <property type="entry name" value="WH_DNA-bd_sf"/>
</dbReference>
<evidence type="ECO:0000256" key="1">
    <source>
        <dbReference type="ARBA" id="ARBA00009437"/>
    </source>
</evidence>
<dbReference type="AlphaFoldDB" id="A0A7Z2T1K8"/>
<keyword evidence="3" id="KW-0238">DNA-binding</keyword>
<evidence type="ECO:0000256" key="2">
    <source>
        <dbReference type="ARBA" id="ARBA00023015"/>
    </source>
</evidence>
<dbReference type="KEGG" id="vas:GT360_03620"/>
<dbReference type="Proteomes" id="UP000464262">
    <property type="component" value="Chromosome 1"/>
</dbReference>
<dbReference type="GO" id="GO:0006351">
    <property type="term" value="P:DNA-templated transcription"/>
    <property type="evidence" value="ECO:0007669"/>
    <property type="project" value="TreeGrafter"/>
</dbReference>
<dbReference type="RefSeq" id="WP_164647549.1">
    <property type="nucleotide sequence ID" value="NZ_CP047475.1"/>
</dbReference>
<keyword evidence="2" id="KW-0805">Transcription regulation</keyword>
<dbReference type="EMBL" id="CP047475">
    <property type="protein sequence ID" value="QIA62654.1"/>
    <property type="molecule type" value="Genomic_DNA"/>
</dbReference>
<dbReference type="InterPro" id="IPR000847">
    <property type="entry name" value="LysR_HTH_N"/>
</dbReference>
<dbReference type="InterPro" id="IPR036388">
    <property type="entry name" value="WH-like_DNA-bd_sf"/>
</dbReference>
<accession>A0A7Z2T1K8</accession>
<proteinExistence type="inferred from homology"/>
<dbReference type="SUPFAM" id="SSF46785">
    <property type="entry name" value="Winged helix' DNA-binding domain"/>
    <property type="match status" value="1"/>
</dbReference>
<sequence length="295" mass="33577">MSQWEGITEYVAVVEEHSFTNAALRLNTSVANVSRRINALEERLGIKLLVRTTRKVSVTEAGAIYYQHCKPLVEGLSNAELAVNQLQVSPKGRIKMTAPVTYGEQVIAPLMHEFLMTYPHVDLDLVLSNQKQDLVEEGFDLAIRLGRLDDSSMMARKLRDRHMFVCASPDYIQQYGEPYSLSELKHHNCLQGSTQYWRFDDRGNERLIQIKGRMQCNSGYALLNAALKGLGIVQLPDYYVQPYLASGELVEALTDYRGNKEGIWALYPQNRMLTSKVRTLIDYLAAKVSRDNHEY</sequence>
<dbReference type="PANTHER" id="PTHR30537:SF10">
    <property type="entry name" value="TRANSCRIPTIONAL REGULATOR-RELATED"/>
    <property type="match status" value="1"/>
</dbReference>
<evidence type="ECO:0000313" key="6">
    <source>
        <dbReference type="EMBL" id="QIA62654.1"/>
    </source>
</evidence>
<dbReference type="GO" id="GO:0003700">
    <property type="term" value="F:DNA-binding transcription factor activity"/>
    <property type="evidence" value="ECO:0007669"/>
    <property type="project" value="InterPro"/>
</dbReference>
<comment type="similarity">
    <text evidence="1">Belongs to the LysR transcriptional regulatory family.</text>
</comment>